<feature type="transmembrane region" description="Helical" evidence="14">
    <location>
        <begin position="310"/>
        <end position="329"/>
    </location>
</feature>
<feature type="transmembrane region" description="Helical" evidence="14">
    <location>
        <begin position="190"/>
        <end position="210"/>
    </location>
</feature>
<gene>
    <name evidence="15" type="ORF">MCC93_23440</name>
    <name evidence="16" type="ORF">MON37_04615</name>
</gene>
<evidence type="ECO:0000256" key="14">
    <source>
        <dbReference type="SAM" id="Phobius"/>
    </source>
</evidence>
<dbReference type="Pfam" id="PF03062">
    <property type="entry name" value="MBOAT"/>
    <property type="match status" value="1"/>
</dbReference>
<dbReference type="Proteomes" id="UP000829504">
    <property type="component" value="Chromosome"/>
</dbReference>
<evidence type="ECO:0000256" key="9">
    <source>
        <dbReference type="ARBA" id="ARBA00022989"/>
    </source>
</evidence>
<evidence type="ECO:0000256" key="11">
    <source>
        <dbReference type="ARBA" id="ARBA00023315"/>
    </source>
</evidence>
<comment type="pathway">
    <text evidence="2">Glycan biosynthesis; alginate biosynthesis.</text>
</comment>
<dbReference type="PIRSF" id="PIRSF016636">
    <property type="entry name" value="AlgI_DltB"/>
    <property type="match status" value="1"/>
</dbReference>
<evidence type="ECO:0000313" key="17">
    <source>
        <dbReference type="Proteomes" id="UP000031390"/>
    </source>
</evidence>
<sequence length="478" mass="54054">MPLLSIEFAVFFIAFLPIYWAFVRMPSVQNVLLLLAGMGWLYHLNLIFAAIIACYSSCVHLLGLLMTSENENVRKFWLGFGVATALAVLCFFKYFDFFRPFIRQYTGQSEIVDILMPLGLSYYTFQSLAYLVYCCRHPMGDRFAWHELLLHLSFFPTITSGPIIRAAAFKSIDGEQAGALEQIRTAEPRALVRPALAVCLILLGIAKKWWLAGALGDGWVSPVFENPAQFDGWGVLSGVYGYTFQLFFDFSGYSDLVIGMAMLLGFRLPKNFAAPLRAFNIRDFWNRWHISLSTWIRDYIYIPLGGNKHGFVLTQFNLLLAMVLSGVWHGYGWNFLLWGALHGVALILLNCGDKIFGRDGSRRLKILRPLAWFVTFHFVCFTFVVFNTGSLADTQMVFDALFANEAGWATPKQADVLLLAAFGLMILLYPYLLRLFDGAVATLEKMPIWLWFIPLTLVLVLIIVLAPSGIPGFIYADF</sequence>
<evidence type="ECO:0000256" key="4">
    <source>
        <dbReference type="ARBA" id="ARBA00016084"/>
    </source>
</evidence>
<dbReference type="PIRSF" id="PIRSF500217">
    <property type="entry name" value="AlgI"/>
    <property type="match status" value="1"/>
</dbReference>
<feature type="transmembrane region" description="Helical" evidence="14">
    <location>
        <begin position="114"/>
        <end position="133"/>
    </location>
</feature>
<dbReference type="GO" id="GO:0042121">
    <property type="term" value="P:alginic acid biosynthetic process"/>
    <property type="evidence" value="ECO:0007669"/>
    <property type="project" value="UniProtKB-KW"/>
</dbReference>
<evidence type="ECO:0000256" key="3">
    <source>
        <dbReference type="ARBA" id="ARBA00010323"/>
    </source>
</evidence>
<dbReference type="EMBL" id="CP094242">
    <property type="protein sequence ID" value="UNV88210.1"/>
    <property type="molecule type" value="Genomic_DNA"/>
</dbReference>
<proteinExistence type="inferred from homology"/>
<organism evidence="15 17">
    <name type="scientific">Morococcus cerebrosus</name>
    <dbReference type="NCBI Taxonomy" id="1056807"/>
    <lineage>
        <taxon>Bacteria</taxon>
        <taxon>Pseudomonadati</taxon>
        <taxon>Pseudomonadota</taxon>
        <taxon>Betaproteobacteria</taxon>
        <taxon>Neisseriales</taxon>
        <taxon>Neisseriaceae</taxon>
        <taxon>Morococcus</taxon>
    </lineage>
</organism>
<dbReference type="GO" id="GO:0016746">
    <property type="term" value="F:acyltransferase activity"/>
    <property type="evidence" value="ECO:0007669"/>
    <property type="project" value="UniProtKB-KW"/>
</dbReference>
<keyword evidence="8" id="KW-0016">Alginate biosynthesis</keyword>
<reference evidence="16 18" key="2">
    <citation type="submission" date="2022-03" db="EMBL/GenBank/DDBJ databases">
        <title>Genome sequencing of Morococcus cerebrosus.</title>
        <authorList>
            <person name="Baek M.-G."/>
            <person name="Yi H."/>
        </authorList>
    </citation>
    <scope>NUCLEOTIDE SEQUENCE [LARGE SCALE GENOMIC DNA]</scope>
    <source>
        <strain evidence="16 18">CIP 81.93</strain>
    </source>
</reference>
<dbReference type="AlphaFoldDB" id="A0A0C1GKZ9"/>
<dbReference type="InterPro" id="IPR051085">
    <property type="entry name" value="MB_O-acyltransferase"/>
</dbReference>
<dbReference type="GO" id="GO:0005886">
    <property type="term" value="C:plasma membrane"/>
    <property type="evidence" value="ECO:0007669"/>
    <property type="project" value="UniProtKB-SubCell"/>
</dbReference>
<accession>A0A0C1GKZ9</accession>
<evidence type="ECO:0000256" key="2">
    <source>
        <dbReference type="ARBA" id="ARBA00005182"/>
    </source>
</evidence>
<evidence type="ECO:0000256" key="7">
    <source>
        <dbReference type="ARBA" id="ARBA00022692"/>
    </source>
</evidence>
<keyword evidence="10 13" id="KW-0472">Membrane</keyword>
<dbReference type="Proteomes" id="UP000031390">
    <property type="component" value="Unassembled WGS sequence"/>
</dbReference>
<reference evidence="15 17" key="1">
    <citation type="submission" date="2014-12" db="EMBL/GenBank/DDBJ databases">
        <title>Genome sequence of Morococcus cerebrosus.</title>
        <authorList>
            <person name="Shin S.-K."/>
            <person name="Yi H."/>
        </authorList>
    </citation>
    <scope>NUCLEOTIDE SEQUENCE [LARGE SCALE GENOMIC DNA]</scope>
    <source>
        <strain evidence="15 17">CIP 81.93</strain>
    </source>
</reference>
<feature type="transmembrane region" description="Helical" evidence="14">
    <location>
        <begin position="76"/>
        <end position="94"/>
    </location>
</feature>
<evidence type="ECO:0000313" key="18">
    <source>
        <dbReference type="Proteomes" id="UP000829504"/>
    </source>
</evidence>
<keyword evidence="18" id="KW-1185">Reference proteome</keyword>
<keyword evidence="7 14" id="KW-0812">Transmembrane</keyword>
<evidence type="ECO:0000256" key="8">
    <source>
        <dbReference type="ARBA" id="ARBA00022841"/>
    </source>
</evidence>
<protein>
    <recommendedName>
        <fullName evidence="4">Probable alginate O-acetylase AlgI</fullName>
    </recommendedName>
    <alternativeName>
        <fullName evidence="12">Alginate biosynthesis protein AlgI</fullName>
    </alternativeName>
</protein>
<name>A0A0C1GKZ9_9NEIS</name>
<dbReference type="EMBL" id="JUFZ01000115">
    <property type="protein sequence ID" value="KIC06166.1"/>
    <property type="molecule type" value="Genomic_DNA"/>
</dbReference>
<evidence type="ECO:0000256" key="1">
    <source>
        <dbReference type="ARBA" id="ARBA00004651"/>
    </source>
</evidence>
<evidence type="ECO:0000256" key="12">
    <source>
        <dbReference type="ARBA" id="ARBA00031030"/>
    </source>
</evidence>
<evidence type="ECO:0000256" key="6">
    <source>
        <dbReference type="ARBA" id="ARBA00022679"/>
    </source>
</evidence>
<dbReference type="PATRIC" id="fig|1056807.3.peg.2249"/>
<dbReference type="PANTHER" id="PTHR13285">
    <property type="entry name" value="ACYLTRANSFERASE"/>
    <property type="match status" value="1"/>
</dbReference>
<keyword evidence="5 13" id="KW-1003">Cell membrane</keyword>
<keyword evidence="9 14" id="KW-1133">Transmembrane helix</keyword>
<dbReference type="InterPro" id="IPR004299">
    <property type="entry name" value="MBOAT_fam"/>
</dbReference>
<evidence type="ECO:0000256" key="13">
    <source>
        <dbReference type="PIRNR" id="PIRNR016636"/>
    </source>
</evidence>
<feature type="transmembrane region" description="Helical" evidence="14">
    <location>
        <begin position="335"/>
        <end position="357"/>
    </location>
</feature>
<feature type="transmembrane region" description="Helical" evidence="14">
    <location>
        <begin position="5"/>
        <end position="22"/>
    </location>
</feature>
<dbReference type="InterPro" id="IPR028362">
    <property type="entry name" value="AlgI"/>
</dbReference>
<comment type="similarity">
    <text evidence="3 13">Belongs to the membrane-bound acyltransferase family.</text>
</comment>
<feature type="transmembrane region" description="Helical" evidence="14">
    <location>
        <begin position="42"/>
        <end position="64"/>
    </location>
</feature>
<keyword evidence="11 13" id="KW-0012">Acyltransferase</keyword>
<evidence type="ECO:0000313" key="16">
    <source>
        <dbReference type="EMBL" id="UNV88210.1"/>
    </source>
</evidence>
<feature type="transmembrane region" description="Helical" evidence="14">
    <location>
        <begin position="448"/>
        <end position="476"/>
    </location>
</feature>
<dbReference type="RefSeq" id="WP_039409839.1">
    <property type="nucleotide sequence ID" value="NZ_CP094242.1"/>
</dbReference>
<evidence type="ECO:0000256" key="5">
    <source>
        <dbReference type="ARBA" id="ARBA00022475"/>
    </source>
</evidence>
<comment type="subcellular location">
    <subcellularLocation>
        <location evidence="1">Cell membrane</location>
        <topology evidence="1">Multi-pass membrane protein</topology>
    </subcellularLocation>
</comment>
<evidence type="ECO:0000313" key="15">
    <source>
        <dbReference type="EMBL" id="KIC06166.1"/>
    </source>
</evidence>
<feature type="transmembrane region" description="Helical" evidence="14">
    <location>
        <begin position="369"/>
        <end position="386"/>
    </location>
</feature>
<evidence type="ECO:0000256" key="10">
    <source>
        <dbReference type="ARBA" id="ARBA00023136"/>
    </source>
</evidence>
<feature type="transmembrane region" description="Helical" evidence="14">
    <location>
        <begin position="250"/>
        <end position="268"/>
    </location>
</feature>
<dbReference type="InterPro" id="IPR024194">
    <property type="entry name" value="Ac/AlaTfrase_AlgI/DltB"/>
</dbReference>
<feature type="transmembrane region" description="Helical" evidence="14">
    <location>
        <begin position="416"/>
        <end position="436"/>
    </location>
</feature>
<keyword evidence="6 13" id="KW-0808">Transferase</keyword>
<dbReference type="PANTHER" id="PTHR13285:SF23">
    <property type="entry name" value="TEICHOIC ACID D-ALANYLTRANSFERASE"/>
    <property type="match status" value="1"/>
</dbReference>